<dbReference type="HOGENOM" id="CLU_028008_0_0_2"/>
<sequence>MVYSAVLRNGEPKGNNCGSYKRSVSLKGSRNGSEGAWGILWILCAALAVFLLIAVSPVSAGEQVMAGNPELSAHIVGTNEFSPGDDLSLQAEIENTGLNEFMIVKSGIISPGDLSSTAKQLTVTLGAGDAPLVVKADPQIAGDLPASQSATEAFHITVNKYAPAGVYQLPVILNYTYLYQANQEGSETLNYQYKSVNQTILVPIHIKPQIEIAVSDVQADNLNAGIEGYVNLTVKNVGSDNGQNAVVQVRQSQDSPLVPTEGSNYIGDFPVGVVTNCSFRVTVDHDAQQKTYPLDVLVYYKNYEGDYVDSPIETVGVPVGQKVKFTMTPVDASMSPGGKTVLTYQVQNVGGTTAYNAEARISAIVPFTCNDDTSFLGTIAPGETRTASFDITADSDATVKDYGMDAEVLYRDSLDNQFTSDPLKANIQVVPPFNPVNLIGLPALIVILLAVLAAAGYGAYLRWFKPR</sequence>
<evidence type="ECO:0000313" key="3">
    <source>
        <dbReference type="Proteomes" id="UP000002408"/>
    </source>
</evidence>
<keyword evidence="3" id="KW-1185">Reference proteome</keyword>
<proteinExistence type="predicted"/>
<dbReference type="PANTHER" id="PTHR35902">
    <property type="entry name" value="S-LAYER DOMAIN-LIKE PROTEIN-RELATED"/>
    <property type="match status" value="1"/>
</dbReference>
<protein>
    <submittedName>
        <fullName evidence="2">S-layer domain-like protein</fullName>
    </submittedName>
</protein>
<keyword evidence="1" id="KW-0472">Membrane</keyword>
<dbReference type="AlphaFoldDB" id="A7I908"/>
<keyword evidence="1" id="KW-0812">Transmembrane</keyword>
<feature type="transmembrane region" description="Helical" evidence="1">
    <location>
        <begin position="438"/>
        <end position="461"/>
    </location>
</feature>
<organism evidence="2 3">
    <name type="scientific">Methanoregula boonei (strain DSM 21154 / JCM 14090 / 6A8)</name>
    <dbReference type="NCBI Taxonomy" id="456442"/>
    <lineage>
        <taxon>Archaea</taxon>
        <taxon>Methanobacteriati</taxon>
        <taxon>Methanobacteriota</taxon>
        <taxon>Stenosarchaea group</taxon>
        <taxon>Methanomicrobia</taxon>
        <taxon>Methanomicrobiales</taxon>
        <taxon>Methanoregulaceae</taxon>
        <taxon>Methanoregula</taxon>
    </lineage>
</organism>
<name>A7I908_METB6</name>
<evidence type="ECO:0000313" key="2">
    <source>
        <dbReference type="EMBL" id="ABS56219.1"/>
    </source>
</evidence>
<reference evidence="3" key="1">
    <citation type="journal article" date="2015" name="Microbiology">
        <title>Genome of Methanoregula boonei 6A8 reveals adaptations to oligotrophic peatland environments.</title>
        <authorList>
            <person name="Braeuer S."/>
            <person name="Cadillo-Quiroz H."/>
            <person name="Kyrpides N."/>
            <person name="Woyke T."/>
            <person name="Goodwin L."/>
            <person name="Detter C."/>
            <person name="Podell S."/>
            <person name="Yavitt J.B."/>
            <person name="Zinder S.H."/>
        </authorList>
    </citation>
    <scope>NUCLEOTIDE SEQUENCE [LARGE SCALE GENOMIC DNA]</scope>
    <source>
        <strain evidence="3">DSM 21154 / JCM 14090 / 6A8</strain>
    </source>
</reference>
<dbReference type="PANTHER" id="PTHR35902:SF3">
    <property type="entry name" value="NPCBM-ASSOCIATED, NEW3 DOMAIN OF ALPHA-GALACTOSIDASE"/>
    <property type="match status" value="1"/>
</dbReference>
<feature type="transmembrane region" description="Helical" evidence="1">
    <location>
        <begin position="35"/>
        <end position="55"/>
    </location>
</feature>
<dbReference type="KEGG" id="mbn:Mboo_1702"/>
<dbReference type="Proteomes" id="UP000002408">
    <property type="component" value="Chromosome"/>
</dbReference>
<accession>A7I908</accession>
<dbReference type="EMBL" id="CP000780">
    <property type="protein sequence ID" value="ABS56219.1"/>
    <property type="molecule type" value="Genomic_DNA"/>
</dbReference>
<dbReference type="STRING" id="456442.Mboo_1702"/>
<keyword evidence="1" id="KW-1133">Transmembrane helix</keyword>
<evidence type="ECO:0000256" key="1">
    <source>
        <dbReference type="SAM" id="Phobius"/>
    </source>
</evidence>
<gene>
    <name evidence="2" type="ordered locus">Mboo_1702</name>
</gene>
<dbReference type="eggNOG" id="arCOG02079">
    <property type="taxonomic scope" value="Archaea"/>
</dbReference>